<proteinExistence type="predicted"/>
<evidence type="ECO:0000313" key="2">
    <source>
        <dbReference type="EMBL" id="EEF35744.1"/>
    </source>
</evidence>
<dbReference type="AlphaFoldDB" id="B9SKW3"/>
<evidence type="ECO:0000256" key="1">
    <source>
        <dbReference type="SAM" id="MobiDB-lite"/>
    </source>
</evidence>
<organism evidence="2 3">
    <name type="scientific">Ricinus communis</name>
    <name type="common">Castor bean</name>
    <dbReference type="NCBI Taxonomy" id="3988"/>
    <lineage>
        <taxon>Eukaryota</taxon>
        <taxon>Viridiplantae</taxon>
        <taxon>Streptophyta</taxon>
        <taxon>Embryophyta</taxon>
        <taxon>Tracheophyta</taxon>
        <taxon>Spermatophyta</taxon>
        <taxon>Magnoliopsida</taxon>
        <taxon>eudicotyledons</taxon>
        <taxon>Gunneridae</taxon>
        <taxon>Pentapetalae</taxon>
        <taxon>rosids</taxon>
        <taxon>fabids</taxon>
        <taxon>Malpighiales</taxon>
        <taxon>Euphorbiaceae</taxon>
        <taxon>Acalyphoideae</taxon>
        <taxon>Acalypheae</taxon>
        <taxon>Ricinus</taxon>
    </lineage>
</organism>
<reference evidence="3" key="1">
    <citation type="journal article" date="2010" name="Nat. Biotechnol.">
        <title>Draft genome sequence of the oilseed species Ricinus communis.</title>
        <authorList>
            <person name="Chan A.P."/>
            <person name="Crabtree J."/>
            <person name="Zhao Q."/>
            <person name="Lorenzi H."/>
            <person name="Orvis J."/>
            <person name="Puiu D."/>
            <person name="Melake-Berhan A."/>
            <person name="Jones K.M."/>
            <person name="Redman J."/>
            <person name="Chen G."/>
            <person name="Cahoon E.B."/>
            <person name="Gedil M."/>
            <person name="Stanke M."/>
            <person name="Haas B.J."/>
            <person name="Wortman J.R."/>
            <person name="Fraser-Liggett C.M."/>
            <person name="Ravel J."/>
            <person name="Rabinowicz P.D."/>
        </authorList>
    </citation>
    <scope>NUCLEOTIDE SEQUENCE [LARGE SCALE GENOMIC DNA]</scope>
    <source>
        <strain evidence="3">cv. Hale</strain>
    </source>
</reference>
<protein>
    <submittedName>
        <fullName evidence="2">Uncharacterized protein</fullName>
    </submittedName>
</protein>
<feature type="compositionally biased region" description="Basic and acidic residues" evidence="1">
    <location>
        <begin position="45"/>
        <end position="74"/>
    </location>
</feature>
<accession>B9SKW3</accession>
<gene>
    <name evidence="2" type="ORF">RCOM_1462670</name>
</gene>
<dbReference type="Proteomes" id="UP000008311">
    <property type="component" value="Unassembled WGS sequence"/>
</dbReference>
<dbReference type="InParanoid" id="B9SKW3"/>
<evidence type="ECO:0000313" key="3">
    <source>
        <dbReference type="Proteomes" id="UP000008311"/>
    </source>
</evidence>
<sequence>MDGGDEGDRVTSNDATGSVVEGDTEIDDMTIKTIVINKAKKKTERGKQIENESLVRKIEEAKEKRNGEKREKLF</sequence>
<feature type="compositionally biased region" description="Basic and acidic residues" evidence="1">
    <location>
        <begin position="1"/>
        <end position="11"/>
    </location>
</feature>
<name>B9SKW3_RICCO</name>
<feature type="region of interest" description="Disordered" evidence="1">
    <location>
        <begin position="40"/>
        <end position="74"/>
    </location>
</feature>
<keyword evidence="3" id="KW-1185">Reference proteome</keyword>
<feature type="region of interest" description="Disordered" evidence="1">
    <location>
        <begin position="1"/>
        <end position="22"/>
    </location>
</feature>
<dbReference type="EMBL" id="EQ974006">
    <property type="protein sequence ID" value="EEF35744.1"/>
    <property type="molecule type" value="Genomic_DNA"/>
</dbReference>